<dbReference type="GO" id="GO:0015081">
    <property type="term" value="F:sodium ion transmembrane transporter activity"/>
    <property type="evidence" value="ECO:0007669"/>
    <property type="project" value="InterPro"/>
</dbReference>
<dbReference type="EMBL" id="CEKZ01000003">
    <property type="protein sequence ID" value="CEQ03105.1"/>
    <property type="molecule type" value="Genomic_DNA"/>
</dbReference>
<gene>
    <name evidence="7" type="ORF">R28058_08381</name>
</gene>
<dbReference type="OrthoDB" id="1757813at2"/>
<feature type="transmembrane region" description="Helical" evidence="6">
    <location>
        <begin position="23"/>
        <end position="51"/>
    </location>
</feature>
<dbReference type="GO" id="GO:0036376">
    <property type="term" value="P:sodium ion export across plasma membrane"/>
    <property type="evidence" value="ECO:0007669"/>
    <property type="project" value="InterPro"/>
</dbReference>
<dbReference type="Pfam" id="PF04277">
    <property type="entry name" value="OAD_gamma"/>
    <property type="match status" value="1"/>
</dbReference>
<keyword evidence="4 6" id="KW-1133">Transmembrane helix</keyword>
<dbReference type="Proteomes" id="UP000049127">
    <property type="component" value="Unassembled WGS sequence"/>
</dbReference>
<evidence type="ECO:0000313" key="8">
    <source>
        <dbReference type="Proteomes" id="UP000049127"/>
    </source>
</evidence>
<evidence type="ECO:0000256" key="4">
    <source>
        <dbReference type="ARBA" id="ARBA00022989"/>
    </source>
</evidence>
<evidence type="ECO:0000256" key="2">
    <source>
        <dbReference type="ARBA" id="ARBA00022475"/>
    </source>
</evidence>
<dbReference type="InterPro" id="IPR005899">
    <property type="entry name" value="Na_pump_deCOase"/>
</dbReference>
<dbReference type="AlphaFoldDB" id="A0A0C7G414"/>
<comment type="subcellular location">
    <subcellularLocation>
        <location evidence="1">Cell membrane</location>
    </subcellularLocation>
</comment>
<evidence type="ECO:0000256" key="1">
    <source>
        <dbReference type="ARBA" id="ARBA00004236"/>
    </source>
</evidence>
<keyword evidence="2" id="KW-1003">Cell membrane</keyword>
<name>A0A0C7G414_PARSO</name>
<evidence type="ECO:0000256" key="5">
    <source>
        <dbReference type="ARBA" id="ARBA00023136"/>
    </source>
</evidence>
<dbReference type="GO" id="GO:0005886">
    <property type="term" value="C:plasma membrane"/>
    <property type="evidence" value="ECO:0007669"/>
    <property type="project" value="UniProtKB-SubCell"/>
</dbReference>
<sequence length="124" mass="13557">MNISQLLEELKDPSSVLSTGEKLLGGISVALLSMGVVFIILVIIALIITILQKDRSSKTKVDIVKNEDDENKLNGDDFKELVAVITASIAASTGNSTNNIIVRKIQRSNNNKSSWERMSQNTIK</sequence>
<evidence type="ECO:0000313" key="7">
    <source>
        <dbReference type="EMBL" id="CEQ03105.1"/>
    </source>
</evidence>
<dbReference type="RefSeq" id="WP_055339026.1">
    <property type="nucleotide sequence ID" value="NZ_CDNI01000003.1"/>
</dbReference>
<organism evidence="7 8">
    <name type="scientific">Paraclostridium sordellii</name>
    <name type="common">Clostridium sordellii</name>
    <dbReference type="NCBI Taxonomy" id="1505"/>
    <lineage>
        <taxon>Bacteria</taxon>
        <taxon>Bacillati</taxon>
        <taxon>Bacillota</taxon>
        <taxon>Clostridia</taxon>
        <taxon>Peptostreptococcales</taxon>
        <taxon>Peptostreptococcaceae</taxon>
        <taxon>Paraclostridium</taxon>
    </lineage>
</organism>
<reference evidence="7 8" key="1">
    <citation type="submission" date="2015-01" db="EMBL/GenBank/DDBJ databases">
        <authorList>
            <person name="Aslett A.Martin."/>
            <person name="De Silva Nishadi"/>
        </authorList>
    </citation>
    <scope>NUCLEOTIDE SEQUENCE [LARGE SCALE GENOMIC DNA]</scope>
    <source>
        <strain evidence="7 8">R28058</strain>
    </source>
</reference>
<protein>
    <submittedName>
        <fullName evidence="7">Na-transporting methylmalonyl-CoA/oxaloacetate decarboxylase</fullName>
    </submittedName>
</protein>
<evidence type="ECO:0000256" key="6">
    <source>
        <dbReference type="SAM" id="Phobius"/>
    </source>
</evidence>
<keyword evidence="5 6" id="KW-0472">Membrane</keyword>
<accession>A0A0C7G414</accession>
<evidence type="ECO:0000256" key="3">
    <source>
        <dbReference type="ARBA" id="ARBA00022692"/>
    </source>
</evidence>
<keyword evidence="3 6" id="KW-0812">Transmembrane</keyword>
<proteinExistence type="predicted"/>